<evidence type="ECO:0000259" key="3">
    <source>
        <dbReference type="PROSITE" id="PS50977"/>
    </source>
</evidence>
<evidence type="ECO:0000313" key="5">
    <source>
        <dbReference type="Proteomes" id="UP000242501"/>
    </source>
</evidence>
<keyword evidence="1 2" id="KW-0238">DNA-binding</keyword>
<evidence type="ECO:0000256" key="1">
    <source>
        <dbReference type="ARBA" id="ARBA00023125"/>
    </source>
</evidence>
<dbReference type="Proteomes" id="UP000242501">
    <property type="component" value="Unassembled WGS sequence"/>
</dbReference>
<dbReference type="InterPro" id="IPR050624">
    <property type="entry name" value="HTH-type_Tx_Regulator"/>
</dbReference>
<reference evidence="5" key="1">
    <citation type="submission" date="2016-09" db="EMBL/GenBank/DDBJ databases">
        <authorList>
            <person name="Varghese N."/>
            <person name="Submissions S."/>
        </authorList>
    </citation>
    <scope>NUCLEOTIDE SEQUENCE [LARGE SCALE GENOMIC DNA]</scope>
    <source>
        <strain evidence="5">ANC 4422</strain>
    </source>
</reference>
<dbReference type="AlphaFoldDB" id="A0A1G6IZ52"/>
<dbReference type="PROSITE" id="PS50977">
    <property type="entry name" value="HTH_TETR_2"/>
    <property type="match status" value="1"/>
</dbReference>
<accession>A0A1G6IZ52</accession>
<evidence type="ECO:0000256" key="2">
    <source>
        <dbReference type="PROSITE-ProRule" id="PRU00335"/>
    </source>
</evidence>
<feature type="DNA-binding region" description="H-T-H motif" evidence="2">
    <location>
        <begin position="33"/>
        <end position="52"/>
    </location>
</feature>
<dbReference type="Pfam" id="PF00440">
    <property type="entry name" value="TetR_N"/>
    <property type="match status" value="1"/>
</dbReference>
<dbReference type="EMBL" id="FMYL01000009">
    <property type="protein sequence ID" value="SDC11701.1"/>
    <property type="molecule type" value="Genomic_DNA"/>
</dbReference>
<dbReference type="SUPFAM" id="SSF46689">
    <property type="entry name" value="Homeodomain-like"/>
    <property type="match status" value="1"/>
</dbReference>
<dbReference type="OrthoDB" id="63332at2"/>
<dbReference type="RefSeq" id="WP_092749291.1">
    <property type="nucleotide sequence ID" value="NZ_FMYL01000009.1"/>
</dbReference>
<keyword evidence="5" id="KW-1185">Reference proteome</keyword>
<dbReference type="GO" id="GO:0003677">
    <property type="term" value="F:DNA binding"/>
    <property type="evidence" value="ECO:0007669"/>
    <property type="project" value="UniProtKB-UniRule"/>
</dbReference>
<sequence length="199" mass="23707">MPNHCQNKFKQREERIFKVAEQLLIEHGDIGMTLSELAEELDIAKGTLYKHFKSKDELFLQLILRNEYLLYECIRNSPPRFDAQLNHLIRYHLDDSERTILYHNLEEKLSTVGGETKHLFRQIYQVRKQRLKKIIYTTDVYLRQQQAKVSVRDYLAMTWSLIFGGALLLNSSFYQRYLGSRETLKVSYFKQALEIANRK</sequence>
<dbReference type="STRING" id="1219383.SAMN05421733_109100"/>
<proteinExistence type="predicted"/>
<feature type="domain" description="HTH tetR-type" evidence="3">
    <location>
        <begin position="10"/>
        <end position="70"/>
    </location>
</feature>
<dbReference type="Gene3D" id="1.10.357.10">
    <property type="entry name" value="Tetracycline Repressor, domain 2"/>
    <property type="match status" value="1"/>
</dbReference>
<dbReference type="InterPro" id="IPR009057">
    <property type="entry name" value="Homeodomain-like_sf"/>
</dbReference>
<gene>
    <name evidence="4" type="ORF">SAMN05421733_109100</name>
</gene>
<protein>
    <submittedName>
        <fullName evidence="4">Transcriptional regulator, TetR family</fullName>
    </submittedName>
</protein>
<dbReference type="InterPro" id="IPR001647">
    <property type="entry name" value="HTH_TetR"/>
</dbReference>
<evidence type="ECO:0000313" key="4">
    <source>
        <dbReference type="EMBL" id="SDC11701.1"/>
    </source>
</evidence>
<dbReference type="PANTHER" id="PTHR43479">
    <property type="entry name" value="ACREF/ENVCD OPERON REPRESSOR-RELATED"/>
    <property type="match status" value="1"/>
</dbReference>
<organism evidence="4 5">
    <name type="scientific">Acinetobacter boissieri</name>
    <dbReference type="NCBI Taxonomy" id="1219383"/>
    <lineage>
        <taxon>Bacteria</taxon>
        <taxon>Pseudomonadati</taxon>
        <taxon>Pseudomonadota</taxon>
        <taxon>Gammaproteobacteria</taxon>
        <taxon>Moraxellales</taxon>
        <taxon>Moraxellaceae</taxon>
        <taxon>Acinetobacter</taxon>
    </lineage>
</organism>
<name>A0A1G6IZ52_9GAMM</name>
<dbReference type="PRINTS" id="PR00455">
    <property type="entry name" value="HTHTETR"/>
</dbReference>
<dbReference type="PANTHER" id="PTHR43479:SF11">
    <property type="entry name" value="ACREF_ENVCD OPERON REPRESSOR-RELATED"/>
    <property type="match status" value="1"/>
</dbReference>